<evidence type="ECO:0000256" key="1">
    <source>
        <dbReference type="SAM" id="SignalP"/>
    </source>
</evidence>
<keyword evidence="1" id="KW-0732">Signal</keyword>
<gene>
    <name evidence="2" type="ORF">NSPH01132_LOCUS111</name>
</gene>
<name>A0A7S2VUD6_9EUKA</name>
<evidence type="ECO:0000313" key="2">
    <source>
        <dbReference type="EMBL" id="CAD9650014.1"/>
    </source>
</evidence>
<dbReference type="EMBL" id="HBHC01000226">
    <property type="protein sequence ID" value="CAD9650014.1"/>
    <property type="molecule type" value="Transcribed_RNA"/>
</dbReference>
<organism evidence="2">
    <name type="scientific">Norrisiella sphaerica</name>
    <dbReference type="NCBI Taxonomy" id="552664"/>
    <lineage>
        <taxon>Eukaryota</taxon>
        <taxon>Sar</taxon>
        <taxon>Rhizaria</taxon>
        <taxon>Cercozoa</taxon>
        <taxon>Chlorarachniophyceae</taxon>
        <taxon>Norrisiella</taxon>
    </lineage>
</organism>
<proteinExistence type="predicted"/>
<reference evidence="2" key="1">
    <citation type="submission" date="2021-01" db="EMBL/GenBank/DDBJ databases">
        <authorList>
            <person name="Corre E."/>
            <person name="Pelletier E."/>
            <person name="Niang G."/>
            <person name="Scheremetjew M."/>
            <person name="Finn R."/>
            <person name="Kale V."/>
            <person name="Holt S."/>
            <person name="Cochrane G."/>
            <person name="Meng A."/>
            <person name="Brown T."/>
            <person name="Cohen L."/>
        </authorList>
    </citation>
    <scope>NUCLEOTIDE SEQUENCE</scope>
    <source>
        <strain evidence="2">BC52</strain>
    </source>
</reference>
<feature type="signal peptide" evidence="1">
    <location>
        <begin position="1"/>
        <end position="41"/>
    </location>
</feature>
<accession>A0A7S2VUD6</accession>
<protein>
    <submittedName>
        <fullName evidence="2">Uncharacterized protein</fullName>
    </submittedName>
</protein>
<dbReference type="AlphaFoldDB" id="A0A7S2VUD6"/>
<sequence length="358" mass="39564">MFDQTVVVRPWQTRNRKRFPHYPSWGVLGLLAVSMLPFLHSAHEEAEPSDICGYMPVPVPPNNTYLLGRPMEDYGKVCLRNEDCSSGLCGSSCSALNWALDNATSCICPTNVNETEQRCCGCVTNGQYEIHTCPDYPDFARTRENSSIGSGRPKPYNDSSGSNCGWWGNFEWSDEMFEEPALPQIKTRYNSTIAREMKGSKTFGARCTEHHECASGMCGFDCDCANKEIPCSCECLSSWPVLTCCSCFIGIQRKVSMCPSNSITVSVTIGLNTTMLCRTGNKLPPLIPPSNNFNFCKTSNCTDITPFSPSPRYPLPKYAYDPTSSMNNEEATWRNGALSCSDGVQHVCNGSLGYECIL</sequence>
<feature type="chain" id="PRO_5030917185" evidence="1">
    <location>
        <begin position="42"/>
        <end position="358"/>
    </location>
</feature>